<comment type="caution">
    <text evidence="1">The sequence shown here is derived from an EMBL/GenBank/DDBJ whole genome shotgun (WGS) entry which is preliminary data.</text>
</comment>
<dbReference type="GO" id="GO:0009306">
    <property type="term" value="P:protein secretion"/>
    <property type="evidence" value="ECO:0007669"/>
    <property type="project" value="InterPro"/>
</dbReference>
<sequence>MAATFPRYSYLISKTLDPVFALFIGISAAGIRIRREENEKRAGLPTSSMVKSTDGRIDGEDAVGFGEIAKVGWGRVWRAVKGELVGDDGG</sequence>
<name>A0AA39V284_9LECA</name>
<evidence type="ECO:0000313" key="1">
    <source>
        <dbReference type="EMBL" id="KAK0508334.1"/>
    </source>
</evidence>
<protein>
    <recommendedName>
        <fullName evidence="3">Non-classical export protein 1</fullName>
    </recommendedName>
</protein>
<gene>
    <name evidence="1" type="ORF">JMJ35_009418</name>
</gene>
<organism evidence="1 2">
    <name type="scientific">Cladonia borealis</name>
    <dbReference type="NCBI Taxonomy" id="184061"/>
    <lineage>
        <taxon>Eukaryota</taxon>
        <taxon>Fungi</taxon>
        <taxon>Dikarya</taxon>
        <taxon>Ascomycota</taxon>
        <taxon>Pezizomycotina</taxon>
        <taxon>Lecanoromycetes</taxon>
        <taxon>OSLEUM clade</taxon>
        <taxon>Lecanoromycetidae</taxon>
        <taxon>Lecanorales</taxon>
        <taxon>Lecanorineae</taxon>
        <taxon>Cladoniaceae</taxon>
        <taxon>Cladonia</taxon>
    </lineage>
</organism>
<dbReference type="Proteomes" id="UP001166286">
    <property type="component" value="Unassembled WGS sequence"/>
</dbReference>
<dbReference type="InterPro" id="IPR024242">
    <property type="entry name" value="NCE101"/>
</dbReference>
<dbReference type="EMBL" id="JAFEKC020000021">
    <property type="protein sequence ID" value="KAK0508334.1"/>
    <property type="molecule type" value="Genomic_DNA"/>
</dbReference>
<proteinExistence type="predicted"/>
<evidence type="ECO:0008006" key="3">
    <source>
        <dbReference type="Google" id="ProtNLM"/>
    </source>
</evidence>
<dbReference type="Pfam" id="PF11654">
    <property type="entry name" value="NCE101"/>
    <property type="match status" value="1"/>
</dbReference>
<accession>A0AA39V284</accession>
<keyword evidence="2" id="KW-1185">Reference proteome</keyword>
<evidence type="ECO:0000313" key="2">
    <source>
        <dbReference type="Proteomes" id="UP001166286"/>
    </source>
</evidence>
<dbReference type="AlphaFoldDB" id="A0AA39V284"/>
<reference evidence="1" key="1">
    <citation type="submission" date="2023-03" db="EMBL/GenBank/DDBJ databases">
        <title>Complete genome of Cladonia borealis.</title>
        <authorList>
            <person name="Park H."/>
        </authorList>
    </citation>
    <scope>NUCLEOTIDE SEQUENCE</scope>
    <source>
        <strain evidence="1">ANT050790</strain>
    </source>
</reference>